<dbReference type="InterPro" id="IPR000073">
    <property type="entry name" value="AB_hydrolase_1"/>
</dbReference>
<reference evidence="2" key="1">
    <citation type="submission" date="2013-08" db="EMBL/GenBank/DDBJ databases">
        <authorList>
            <person name="Mendez C."/>
            <person name="Richter M."/>
            <person name="Ferrer M."/>
            <person name="Sanchez J."/>
        </authorList>
    </citation>
    <scope>NUCLEOTIDE SEQUENCE</scope>
</reference>
<comment type="caution">
    <text evidence="2">The sequence shown here is derived from an EMBL/GenBank/DDBJ whole genome shotgun (WGS) entry which is preliminary data.</text>
</comment>
<dbReference type="Gene3D" id="3.40.50.1820">
    <property type="entry name" value="alpha/beta hydrolase"/>
    <property type="match status" value="1"/>
</dbReference>
<dbReference type="InterPro" id="IPR050266">
    <property type="entry name" value="AB_hydrolase_sf"/>
</dbReference>
<dbReference type="PANTHER" id="PTHR43798:SF33">
    <property type="entry name" value="HYDROLASE, PUTATIVE (AFU_ORTHOLOGUE AFUA_2G14860)-RELATED"/>
    <property type="match status" value="1"/>
</dbReference>
<gene>
    <name evidence="2" type="ORF">B2A_09825</name>
</gene>
<dbReference type="InterPro" id="IPR029058">
    <property type="entry name" value="AB_hydrolase_fold"/>
</dbReference>
<accession>T1ANF9</accession>
<proteinExistence type="predicted"/>
<feature type="domain" description="AB hydrolase-1" evidence="1">
    <location>
        <begin position="3"/>
        <end position="155"/>
    </location>
</feature>
<dbReference type="EMBL" id="AUZZ01007094">
    <property type="protein sequence ID" value="EQD43580.1"/>
    <property type="molecule type" value="Genomic_DNA"/>
</dbReference>
<name>T1ANF9_9ZZZZ</name>
<protein>
    <submittedName>
        <fullName evidence="2">Alpha/beta hydrolase fold protein</fullName>
    </submittedName>
</protein>
<dbReference type="AlphaFoldDB" id="T1ANF9"/>
<dbReference type="Pfam" id="PF00561">
    <property type="entry name" value="Abhydrolase_1"/>
    <property type="match status" value="1"/>
</dbReference>
<dbReference type="PANTHER" id="PTHR43798">
    <property type="entry name" value="MONOACYLGLYCEROL LIPASE"/>
    <property type="match status" value="1"/>
</dbReference>
<evidence type="ECO:0000259" key="1">
    <source>
        <dbReference type="Pfam" id="PF00561"/>
    </source>
</evidence>
<organism evidence="2">
    <name type="scientific">mine drainage metagenome</name>
    <dbReference type="NCBI Taxonomy" id="410659"/>
    <lineage>
        <taxon>unclassified sequences</taxon>
        <taxon>metagenomes</taxon>
        <taxon>ecological metagenomes</taxon>
    </lineage>
</organism>
<dbReference type="GO" id="GO:0046464">
    <property type="term" value="P:acylglycerol catabolic process"/>
    <property type="evidence" value="ECO:0007669"/>
    <property type="project" value="TreeGrafter"/>
</dbReference>
<dbReference type="GO" id="GO:0016020">
    <property type="term" value="C:membrane"/>
    <property type="evidence" value="ECO:0007669"/>
    <property type="project" value="TreeGrafter"/>
</dbReference>
<dbReference type="SUPFAM" id="SSF53474">
    <property type="entry name" value="alpha/beta-Hydrolases"/>
    <property type="match status" value="1"/>
</dbReference>
<reference evidence="2" key="2">
    <citation type="journal article" date="2014" name="ISME J.">
        <title>Microbial stratification in low pH oxic and suboxic macroscopic growths along an acid mine drainage.</title>
        <authorList>
            <person name="Mendez-Garcia C."/>
            <person name="Mesa V."/>
            <person name="Sprenger R.R."/>
            <person name="Richter M."/>
            <person name="Diez M.S."/>
            <person name="Solano J."/>
            <person name="Bargiela R."/>
            <person name="Golyshina O.V."/>
            <person name="Manteca A."/>
            <person name="Ramos J.L."/>
            <person name="Gallego J.R."/>
            <person name="Llorente I."/>
            <person name="Martins Dos Santos V.A."/>
            <person name="Jensen O.N."/>
            <person name="Pelaez A.I."/>
            <person name="Sanchez J."/>
            <person name="Ferrer M."/>
        </authorList>
    </citation>
    <scope>NUCLEOTIDE SEQUENCE</scope>
</reference>
<sequence>MAGGFVALRLALDHPSRTRSLTMVSGAAYLDQHTRAVLDRWWTTSAAEGREALAVRLLKDLYYPDWVEAHMDVVDQMHDEVASRPYGPAVAWGKQLTGFDERNRIAGLRCPTLIVQGMDDQVVDASHGRILRQSIPGSTIRILAETGHLVPVERPVELAEAILDLVRRADSPPP</sequence>
<dbReference type="GO" id="GO:0047372">
    <property type="term" value="F:monoacylglycerol lipase activity"/>
    <property type="evidence" value="ECO:0007669"/>
    <property type="project" value="TreeGrafter"/>
</dbReference>
<evidence type="ECO:0000313" key="2">
    <source>
        <dbReference type="EMBL" id="EQD43580.1"/>
    </source>
</evidence>
<keyword evidence="2" id="KW-0378">Hydrolase</keyword>